<evidence type="ECO:0000256" key="4">
    <source>
        <dbReference type="ARBA" id="ARBA00022989"/>
    </source>
</evidence>
<keyword evidence="10" id="KW-0479">Metal-binding</keyword>
<evidence type="ECO:0000256" key="2">
    <source>
        <dbReference type="ARBA" id="ARBA00022475"/>
    </source>
</evidence>
<feature type="transmembrane region" description="Helical" evidence="10">
    <location>
        <begin position="101"/>
        <end position="123"/>
    </location>
</feature>
<accession>A0AAP4BPU1</accession>
<dbReference type="GO" id="GO:0046872">
    <property type="term" value="F:metal ion binding"/>
    <property type="evidence" value="ECO:0007669"/>
    <property type="project" value="UniProtKB-KW"/>
</dbReference>
<keyword evidence="6 10" id="KW-0407">Ion channel</keyword>
<evidence type="ECO:0000313" key="11">
    <source>
        <dbReference type="EMBL" id="MDK4307036.1"/>
    </source>
</evidence>
<protein>
    <recommendedName>
        <fullName evidence="10">Fluoride-specific ion channel FluC</fullName>
    </recommendedName>
</protein>
<name>A0AAP4BPU1_9CORY</name>
<organism evidence="11 12">
    <name type="scientific">Corynebacterium pseudodiphtheriticum</name>
    <dbReference type="NCBI Taxonomy" id="37637"/>
    <lineage>
        <taxon>Bacteria</taxon>
        <taxon>Bacillati</taxon>
        <taxon>Actinomycetota</taxon>
        <taxon>Actinomycetes</taxon>
        <taxon>Mycobacteriales</taxon>
        <taxon>Corynebacteriaceae</taxon>
        <taxon>Corynebacterium</taxon>
    </lineage>
</organism>
<feature type="binding site" evidence="10">
    <location>
        <position position="83"/>
    </location>
    <ligand>
        <name>Na(+)</name>
        <dbReference type="ChEBI" id="CHEBI:29101"/>
        <note>structural</note>
    </ligand>
</feature>
<comment type="similarity">
    <text evidence="7 10">Belongs to the fluoride channel Fluc/FEX (TC 1.A.43) family.</text>
</comment>
<keyword evidence="10" id="KW-0813">Transport</keyword>
<dbReference type="GO" id="GO:0140114">
    <property type="term" value="P:cellular detoxification of fluoride"/>
    <property type="evidence" value="ECO:0007669"/>
    <property type="project" value="UniProtKB-UniRule"/>
</dbReference>
<proteinExistence type="inferred from homology"/>
<reference evidence="11" key="1">
    <citation type="submission" date="2023-05" db="EMBL/GenBank/DDBJ databases">
        <title>Metabolic capabilities are highly conserved among human nasal-associated Corynebacterium species in pangenomic analyses.</title>
        <authorList>
            <person name="Tran T.H."/>
            <person name="Roberts A.Q."/>
            <person name="Escapa I.F."/>
            <person name="Gao W."/>
            <person name="Conlan S."/>
            <person name="Kong H."/>
            <person name="Segre J.A."/>
            <person name="Kelly M.S."/>
            <person name="Lemon K.P."/>
        </authorList>
    </citation>
    <scope>NUCLEOTIDE SEQUENCE</scope>
    <source>
        <strain evidence="11">KPL2773</strain>
    </source>
</reference>
<dbReference type="HAMAP" id="MF_00454">
    <property type="entry name" value="FluC"/>
    <property type="match status" value="1"/>
</dbReference>
<feature type="transmembrane region" description="Helical" evidence="10">
    <location>
        <begin position="69"/>
        <end position="89"/>
    </location>
</feature>
<evidence type="ECO:0000256" key="3">
    <source>
        <dbReference type="ARBA" id="ARBA00022692"/>
    </source>
</evidence>
<dbReference type="EMBL" id="JASNVH010000007">
    <property type="protein sequence ID" value="MDK4307036.1"/>
    <property type="molecule type" value="Genomic_DNA"/>
</dbReference>
<dbReference type="RefSeq" id="WP_126925741.1">
    <property type="nucleotide sequence ID" value="NZ_JASNUC010000012.1"/>
</dbReference>
<comment type="function">
    <text evidence="9 10">Fluoride-specific ion channel. Important for reducing fluoride concentration in the cell, thus reducing its toxicity.</text>
</comment>
<keyword evidence="4 10" id="KW-1133">Transmembrane helix</keyword>
<comment type="catalytic activity">
    <reaction evidence="8">
        <text>fluoride(in) = fluoride(out)</text>
        <dbReference type="Rhea" id="RHEA:76159"/>
        <dbReference type="ChEBI" id="CHEBI:17051"/>
    </reaction>
    <physiologicalReaction direction="left-to-right" evidence="8">
        <dbReference type="Rhea" id="RHEA:76160"/>
    </physiologicalReaction>
</comment>
<comment type="subcellular location">
    <subcellularLocation>
        <location evidence="1 10">Cell membrane</location>
        <topology evidence="1 10">Multi-pass membrane protein</topology>
    </subcellularLocation>
</comment>
<evidence type="ECO:0000256" key="8">
    <source>
        <dbReference type="ARBA" id="ARBA00035585"/>
    </source>
</evidence>
<sequence length="129" mass="13586">MNLDISLTEALLSTASVAAGAFAGGLVRGLLSKLRGRYTGTASSNMLACFALGIMLARVDLGALVHLPYWEIAFGTGFCGALSTLATLARELGNLTYERAWIRLSLYTVFTVLGGLGAVWLGWLLGMAI</sequence>
<feature type="transmembrane region" description="Helical" evidence="10">
    <location>
        <begin position="38"/>
        <end position="57"/>
    </location>
</feature>
<feature type="transmembrane region" description="Helical" evidence="10">
    <location>
        <begin position="12"/>
        <end position="31"/>
    </location>
</feature>
<evidence type="ECO:0000256" key="9">
    <source>
        <dbReference type="ARBA" id="ARBA00049940"/>
    </source>
</evidence>
<feature type="binding site" evidence="10">
    <location>
        <position position="80"/>
    </location>
    <ligand>
        <name>Na(+)</name>
        <dbReference type="ChEBI" id="CHEBI:29101"/>
        <note>structural</note>
    </ligand>
</feature>
<keyword evidence="2 10" id="KW-1003">Cell membrane</keyword>
<dbReference type="GO" id="GO:0005886">
    <property type="term" value="C:plasma membrane"/>
    <property type="evidence" value="ECO:0007669"/>
    <property type="project" value="UniProtKB-SubCell"/>
</dbReference>
<evidence type="ECO:0000256" key="6">
    <source>
        <dbReference type="ARBA" id="ARBA00023303"/>
    </source>
</evidence>
<comment type="caution">
    <text evidence="11">The sequence shown here is derived from an EMBL/GenBank/DDBJ whole genome shotgun (WGS) entry which is preliminary data.</text>
</comment>
<dbReference type="AlphaFoldDB" id="A0AAP4BPU1"/>
<evidence type="ECO:0000256" key="10">
    <source>
        <dbReference type="HAMAP-Rule" id="MF_00454"/>
    </source>
</evidence>
<dbReference type="Pfam" id="PF02537">
    <property type="entry name" value="CRCB"/>
    <property type="match status" value="1"/>
</dbReference>
<keyword evidence="5 10" id="KW-0472">Membrane</keyword>
<evidence type="ECO:0000256" key="1">
    <source>
        <dbReference type="ARBA" id="ARBA00004651"/>
    </source>
</evidence>
<keyword evidence="10" id="KW-0915">Sodium</keyword>
<keyword evidence="3 10" id="KW-0812">Transmembrane</keyword>
<gene>
    <name evidence="10" type="primary">fluC</name>
    <name evidence="10" type="synonym">crcB</name>
    <name evidence="11" type="ORF">QPX42_05690</name>
</gene>
<keyword evidence="10" id="KW-0406">Ion transport</keyword>
<evidence type="ECO:0000256" key="7">
    <source>
        <dbReference type="ARBA" id="ARBA00035120"/>
    </source>
</evidence>
<evidence type="ECO:0000256" key="5">
    <source>
        <dbReference type="ARBA" id="ARBA00023136"/>
    </source>
</evidence>
<comment type="activity regulation">
    <text evidence="10">Na(+) is not transported, but it plays an essential structural role and its presence is essential for fluoride channel function.</text>
</comment>
<dbReference type="InterPro" id="IPR003691">
    <property type="entry name" value="FluC"/>
</dbReference>
<dbReference type="Proteomes" id="UP001224412">
    <property type="component" value="Unassembled WGS sequence"/>
</dbReference>
<evidence type="ECO:0000313" key="12">
    <source>
        <dbReference type="Proteomes" id="UP001224412"/>
    </source>
</evidence>
<dbReference type="GO" id="GO:0062054">
    <property type="term" value="F:fluoride channel activity"/>
    <property type="evidence" value="ECO:0007669"/>
    <property type="project" value="UniProtKB-UniRule"/>
</dbReference>